<comment type="subcellular location">
    <subcellularLocation>
        <location evidence="1">Host Golgi apparatus</location>
    </subcellularLocation>
    <subcellularLocation>
        <location evidence="3">Host cytoplasm</location>
    </subcellularLocation>
    <subcellularLocation>
        <location evidence="2">Host nucleus</location>
    </subcellularLocation>
    <subcellularLocation>
        <location evidence="4">Virion tegument</location>
    </subcellularLocation>
</comment>
<reference evidence="14" key="1">
    <citation type="journal article" date="2007" name="Arch. Virol.">
        <title>Sequence determination of variable regions within the genomes of gallid herpesvirus-2 pathotypes.</title>
        <authorList>
            <person name="Spatz S.J."/>
            <person name="Silva R.F."/>
        </authorList>
    </citation>
    <scope>NUCLEOTIDE SEQUENCE</scope>
    <source>
        <strain evidence="14">571</strain>
    </source>
</reference>
<dbReference type="GO" id="GO:0044177">
    <property type="term" value="C:host cell Golgi apparatus"/>
    <property type="evidence" value="ECO:0007669"/>
    <property type="project" value="UniProtKB-SubCell"/>
</dbReference>
<keyword evidence="10" id="KW-1040">Host Golgi apparatus</keyword>
<dbReference type="Pfam" id="PF04823">
    <property type="entry name" value="Herpes_UL49_2"/>
    <property type="match status" value="1"/>
</dbReference>
<accession>A8DIX4</accession>
<evidence type="ECO:0000256" key="1">
    <source>
        <dbReference type="ARBA" id="ARBA00004136"/>
    </source>
</evidence>
<evidence type="ECO:0000313" key="14">
    <source>
        <dbReference type="EMBL" id="ABV31182.1"/>
    </source>
</evidence>
<evidence type="ECO:0000256" key="13">
    <source>
        <dbReference type="SAM" id="MobiDB-lite"/>
    </source>
</evidence>
<dbReference type="GO" id="GO:0042025">
    <property type="term" value="C:host cell nucleus"/>
    <property type="evidence" value="ECO:0007669"/>
    <property type="project" value="UniProtKB-SubCell"/>
</dbReference>
<evidence type="ECO:0000256" key="8">
    <source>
        <dbReference type="ARBA" id="ARBA00022562"/>
    </source>
</evidence>
<keyword evidence="7" id="KW-0597">Phosphoprotein</keyword>
<keyword evidence="9" id="KW-0920">Virion tegument</keyword>
<sequence length="249" mass="27652">MGDSERRKSERRRSLGYPSAYDDVSIPARRPSTRTQRNLNQDDLSKHGPFTDHPTQKYKSAKAVSEDVSSTTRGGFTNKPRAKPGVRAVQSNKFAFSTAPSSASSTWRSNTVAFNQRMFCGAVATVAQYHAYQGALALWRQDPPRTNEELDAFLSRAVIKITIQEGPNLMGEAETCARKLLEESGLSQGNENVKSKSERTTKSERTRRGGEIEIKSPDPGSHRTHNPRTPATSRRHHSSARGYRSSDSE</sequence>
<dbReference type="EMBL" id="EF526118">
    <property type="protein sequence ID" value="ABV31182.1"/>
    <property type="molecule type" value="Genomic_DNA"/>
</dbReference>
<dbReference type="EMBL" id="MF431496">
    <property type="protein sequence ID" value="AUB51218.1"/>
    <property type="molecule type" value="Genomic_DNA"/>
</dbReference>
<reference evidence="15" key="2">
    <citation type="journal article" date="2017" name="Evol. Appl.">
        <title>A phylogenomic analysis of Marek's disease virus reveals independent paths to virulence in Eurasia and North America.</title>
        <authorList>
            <person name="Trimpert J."/>
            <person name="Groenke N."/>
            <person name="Jenckel M."/>
            <person name="He S."/>
            <person name="Kunec D."/>
            <person name="Szpara M.L."/>
            <person name="Spatz S.J."/>
            <person name="Osterrieder N."/>
            <person name="McMahon D.P."/>
        </authorList>
    </citation>
    <scope>NUCLEOTIDE SEQUENCE</scope>
    <source>
        <strain evidence="15">EU-1</strain>
        <strain evidence="16">Polen5</strain>
    </source>
</reference>
<evidence type="ECO:0000256" key="12">
    <source>
        <dbReference type="ARBA" id="ARBA00023200"/>
    </source>
</evidence>
<evidence type="ECO:0000256" key="4">
    <source>
        <dbReference type="ARBA" id="ARBA00004535"/>
    </source>
</evidence>
<feature type="region of interest" description="Disordered" evidence="13">
    <location>
        <begin position="1"/>
        <end position="83"/>
    </location>
</feature>
<evidence type="ECO:0000256" key="5">
    <source>
        <dbReference type="ARBA" id="ARBA00005604"/>
    </source>
</evidence>
<dbReference type="EMBL" id="MF431494">
    <property type="protein sequence ID" value="AUB51048.1"/>
    <property type="molecule type" value="Genomic_DNA"/>
</dbReference>
<evidence type="ECO:0000256" key="2">
    <source>
        <dbReference type="ARBA" id="ARBA00004147"/>
    </source>
</evidence>
<evidence type="ECO:0000256" key="11">
    <source>
        <dbReference type="ARBA" id="ARBA00022844"/>
    </source>
</evidence>
<proteinExistence type="inferred from homology"/>
<feature type="compositionally biased region" description="Basic and acidic residues" evidence="13">
    <location>
        <begin position="193"/>
        <end position="216"/>
    </location>
</feature>
<evidence type="ECO:0000313" key="16">
    <source>
        <dbReference type="EMBL" id="AUB51218.1"/>
    </source>
</evidence>
<evidence type="ECO:0000256" key="3">
    <source>
        <dbReference type="ARBA" id="ARBA00004192"/>
    </source>
</evidence>
<protein>
    <recommendedName>
        <fullName evidence="6">Tegument protein VP22</fullName>
    </recommendedName>
</protein>
<evidence type="ECO:0000313" key="15">
    <source>
        <dbReference type="EMBL" id="AUB51048.1"/>
    </source>
</evidence>
<feature type="compositionally biased region" description="Polar residues" evidence="13">
    <location>
        <begin position="33"/>
        <end position="42"/>
    </location>
</feature>
<keyword evidence="12" id="KW-1035">Host cytoplasm</keyword>
<gene>
    <name evidence="14 15" type="ORF">MDV062</name>
</gene>
<name>A8DIX4_9ALPH</name>
<feature type="region of interest" description="Disordered" evidence="13">
    <location>
        <begin position="182"/>
        <end position="249"/>
    </location>
</feature>
<evidence type="ECO:0000256" key="10">
    <source>
        <dbReference type="ARBA" id="ARBA00022812"/>
    </source>
</evidence>
<evidence type="ECO:0000256" key="9">
    <source>
        <dbReference type="ARBA" id="ARBA00022580"/>
    </source>
</evidence>
<evidence type="ECO:0000256" key="7">
    <source>
        <dbReference type="ARBA" id="ARBA00022553"/>
    </source>
</evidence>
<evidence type="ECO:0000256" key="6">
    <source>
        <dbReference type="ARBA" id="ARBA00014377"/>
    </source>
</evidence>
<dbReference type="GO" id="GO:0019033">
    <property type="term" value="C:viral tegument"/>
    <property type="evidence" value="ECO:0007669"/>
    <property type="project" value="UniProtKB-SubCell"/>
</dbReference>
<organism evidence="14">
    <name type="scientific">Gallid alphaherpesvirus 2</name>
    <dbReference type="NCBI Taxonomy" id="10390"/>
    <lineage>
        <taxon>Viruses</taxon>
        <taxon>Duplodnaviria</taxon>
        <taxon>Heunggongvirae</taxon>
        <taxon>Peploviricota</taxon>
        <taxon>Herviviricetes</taxon>
        <taxon>Herpesvirales</taxon>
        <taxon>Orthoherpesviridae</taxon>
        <taxon>Alphaherpesvirinae</taxon>
        <taxon>Mardivirus</taxon>
        <taxon>Mardivirus gallidalpha2</taxon>
    </lineage>
</organism>
<keyword evidence="11" id="KW-0946">Virion</keyword>
<keyword evidence="8" id="KW-1048">Host nucleus</keyword>
<dbReference type="InterPro" id="IPR006908">
    <property type="entry name" value="Herpes_UL49"/>
</dbReference>
<comment type="similarity">
    <text evidence="5">Belongs to the alphaherpesvirinae VP22 tegument protein family.</text>
</comment>